<keyword evidence="2" id="KW-1185">Reference proteome</keyword>
<proteinExistence type="predicted"/>
<dbReference type="Proteomes" id="UP000563094">
    <property type="component" value="Unassembled WGS sequence"/>
</dbReference>
<dbReference type="Gene3D" id="3.30.1150.10">
    <property type="match status" value="1"/>
</dbReference>
<accession>A0A839GB91</accession>
<sequence length="314" mass="36360">MTYRYTRLTPDGFFTGAVKDLSRDSVVTFTGNYENRKKEGLFSGYHHRTGLPAFSGHYADNKRQGLWYYWYENGKPQITLRFSQDSLYVLEAWDRDGKQTVANGNGTVKIENFDIIEGKVKNGLMEGNWLYHRRDGYVYFQEKFKEGKFTKGTSPRDTYQDKTRFRFLQEPDQVLKGETFLFSPNCVVVKPRDKRAIKVPWYRGGNENLNKEIVAQIRNRPRSAEETLFTGIVNINFEVNTQGEVVNIHPSNSFGTPPPSLVEHLKKIVASTGKWQPALVDQQPSRYSMQLHVSFKENSFYAETRFFAPLEEGK</sequence>
<name>A0A839GB91_9BACT</name>
<gene>
    <name evidence="1" type="ORF">FHS90_000904</name>
</gene>
<organism evidence="1 2">
    <name type="scientific">Rufibacter quisquiliarum</name>
    <dbReference type="NCBI Taxonomy" id="1549639"/>
    <lineage>
        <taxon>Bacteria</taxon>
        <taxon>Pseudomonadati</taxon>
        <taxon>Bacteroidota</taxon>
        <taxon>Cytophagia</taxon>
        <taxon>Cytophagales</taxon>
        <taxon>Hymenobacteraceae</taxon>
        <taxon>Rufibacter</taxon>
    </lineage>
</organism>
<dbReference type="RefSeq" id="WP_182511990.1">
    <property type="nucleotide sequence ID" value="NZ_JACJIQ010000002.1"/>
</dbReference>
<evidence type="ECO:0008006" key="3">
    <source>
        <dbReference type="Google" id="ProtNLM"/>
    </source>
</evidence>
<protein>
    <recommendedName>
        <fullName evidence="3">TonB C-terminal domain-containing protein</fullName>
    </recommendedName>
</protein>
<reference evidence="1 2" key="1">
    <citation type="submission" date="2020-08" db="EMBL/GenBank/DDBJ databases">
        <title>Genomic Encyclopedia of Type Strains, Phase IV (KMG-IV): sequencing the most valuable type-strain genomes for metagenomic binning, comparative biology and taxonomic classification.</title>
        <authorList>
            <person name="Goeker M."/>
        </authorList>
    </citation>
    <scope>NUCLEOTIDE SEQUENCE [LARGE SCALE GENOMIC DNA]</scope>
    <source>
        <strain evidence="1 2">DSM 29854</strain>
    </source>
</reference>
<dbReference type="Gene3D" id="2.20.110.10">
    <property type="entry name" value="Histone H3 K4-specific methyltransferase SET7/9 N-terminal domain"/>
    <property type="match status" value="2"/>
</dbReference>
<evidence type="ECO:0000313" key="1">
    <source>
        <dbReference type="EMBL" id="MBA9076202.1"/>
    </source>
</evidence>
<dbReference type="SUPFAM" id="SSF74653">
    <property type="entry name" value="TolA/TonB C-terminal domain"/>
    <property type="match status" value="1"/>
</dbReference>
<dbReference type="AlphaFoldDB" id="A0A839GB91"/>
<evidence type="ECO:0000313" key="2">
    <source>
        <dbReference type="Proteomes" id="UP000563094"/>
    </source>
</evidence>
<comment type="caution">
    <text evidence="1">The sequence shown here is derived from an EMBL/GenBank/DDBJ whole genome shotgun (WGS) entry which is preliminary data.</text>
</comment>
<dbReference type="EMBL" id="JACJIQ010000002">
    <property type="protein sequence ID" value="MBA9076202.1"/>
    <property type="molecule type" value="Genomic_DNA"/>
</dbReference>
<dbReference type="SUPFAM" id="SSF82185">
    <property type="entry name" value="Histone H3 K4-specific methyltransferase SET7/9 N-terminal domain"/>
    <property type="match status" value="2"/>
</dbReference>